<comment type="similarity">
    <text evidence="2">Belongs to the MS4A family.</text>
</comment>
<dbReference type="InterPro" id="IPR007237">
    <property type="entry name" value="CD20-like"/>
</dbReference>
<dbReference type="InterPro" id="IPR030417">
    <property type="entry name" value="MS4A"/>
</dbReference>
<keyword evidence="4 7" id="KW-1133">Transmembrane helix</keyword>
<protein>
    <recommendedName>
        <fullName evidence="10">Membrane-spanning 4-domains subfamily A member 10</fullName>
    </recommendedName>
</protein>
<feature type="transmembrane region" description="Helical" evidence="7">
    <location>
        <begin position="61"/>
        <end position="87"/>
    </location>
</feature>
<dbReference type="GeneID" id="102030336"/>
<keyword evidence="9" id="KW-1185">Reference proteome</keyword>
<comment type="subcellular location">
    <subcellularLocation>
        <location evidence="1">Membrane</location>
        <topology evidence="1">Multi-pass membrane protein</topology>
    </subcellularLocation>
</comment>
<dbReference type="Pfam" id="PF04103">
    <property type="entry name" value="CD20"/>
    <property type="match status" value="1"/>
</dbReference>
<dbReference type="GO" id="GO:0007166">
    <property type="term" value="P:cell surface receptor signaling pathway"/>
    <property type="evidence" value="ECO:0007669"/>
    <property type="project" value="TreeGrafter"/>
</dbReference>
<evidence type="ECO:0000313" key="8">
    <source>
        <dbReference type="Ensembl" id="ENSCLAP00000005943.1"/>
    </source>
</evidence>
<evidence type="ECO:0000256" key="5">
    <source>
        <dbReference type="ARBA" id="ARBA00023136"/>
    </source>
</evidence>
<evidence type="ECO:0000313" key="9">
    <source>
        <dbReference type="Proteomes" id="UP000694398"/>
    </source>
</evidence>
<keyword evidence="5 7" id="KW-0472">Membrane</keyword>
<dbReference type="GO" id="GO:0005886">
    <property type="term" value="C:plasma membrane"/>
    <property type="evidence" value="ECO:0007669"/>
    <property type="project" value="TreeGrafter"/>
</dbReference>
<evidence type="ECO:0000256" key="3">
    <source>
        <dbReference type="ARBA" id="ARBA00022692"/>
    </source>
</evidence>
<feature type="region of interest" description="Disordered" evidence="6">
    <location>
        <begin position="204"/>
        <end position="240"/>
    </location>
</feature>
<dbReference type="RefSeq" id="XP_005408171.1">
    <property type="nucleotide sequence ID" value="XM_005408114.2"/>
</dbReference>
<reference evidence="8" key="1">
    <citation type="submission" date="2025-08" db="UniProtKB">
        <authorList>
            <consortium name="Ensembl"/>
        </authorList>
    </citation>
    <scope>IDENTIFICATION</scope>
</reference>
<name>A0A8C2UY13_CHILA</name>
<reference evidence="8" key="2">
    <citation type="submission" date="2025-09" db="UniProtKB">
        <authorList>
            <consortium name="Ensembl"/>
        </authorList>
    </citation>
    <scope>IDENTIFICATION</scope>
</reference>
<dbReference type="Proteomes" id="UP000694398">
    <property type="component" value="Unassembled WGS sequence"/>
</dbReference>
<evidence type="ECO:0008006" key="10">
    <source>
        <dbReference type="Google" id="ProtNLM"/>
    </source>
</evidence>
<proteinExistence type="inferred from homology"/>
<feature type="transmembrane region" description="Helical" evidence="7">
    <location>
        <begin position="99"/>
        <end position="117"/>
    </location>
</feature>
<evidence type="ECO:0000256" key="2">
    <source>
        <dbReference type="ARBA" id="ARBA00009565"/>
    </source>
</evidence>
<dbReference type="AlphaFoldDB" id="A0A8C2UY13"/>
<dbReference type="OMA" id="AWRGDCP"/>
<evidence type="ECO:0000256" key="1">
    <source>
        <dbReference type="ARBA" id="ARBA00004141"/>
    </source>
</evidence>
<dbReference type="Ensembl" id="ENSCLAT00000006045.1">
    <property type="protein sequence ID" value="ENSCLAP00000005943.1"/>
    <property type="gene ID" value="ENSCLAG00000004212.1"/>
</dbReference>
<dbReference type="CTD" id="341116"/>
<evidence type="ECO:0000256" key="4">
    <source>
        <dbReference type="ARBA" id="ARBA00022989"/>
    </source>
</evidence>
<dbReference type="OrthoDB" id="9449631at2759"/>
<accession>A0A8C2UY13</accession>
<feature type="compositionally biased region" description="Polar residues" evidence="6">
    <location>
        <begin position="31"/>
        <end position="51"/>
    </location>
</feature>
<keyword evidence="3 7" id="KW-0812">Transmembrane</keyword>
<feature type="transmembrane region" description="Helical" evidence="7">
    <location>
        <begin position="129"/>
        <end position="148"/>
    </location>
</feature>
<dbReference type="PANTHER" id="PTHR23320:SF5">
    <property type="entry name" value="MEMBRANE-SPANNING 4-DOMAINS SUBFAMILY A MEMBER 10"/>
    <property type="match status" value="1"/>
</dbReference>
<evidence type="ECO:0000256" key="7">
    <source>
        <dbReference type="SAM" id="Phobius"/>
    </source>
</evidence>
<evidence type="ECO:0000256" key="6">
    <source>
        <dbReference type="SAM" id="MobiDB-lite"/>
    </source>
</evidence>
<gene>
    <name evidence="8" type="primary">Ms4a10</name>
</gene>
<dbReference type="GeneTree" id="ENSGT00390000010921"/>
<sequence>MAAKACGAVTADPSSGAGGLPPYQVLGLAQPGQTGPSQDPQPSSGDLNGLQRSSWRPRSSLLQGLGALHLSLGMLTLVLGSVLAATVGEVHLVVQRCWYPFWGAASFLASGASALMINRLPRSSPKTLCLVANLISFLFALAGLFVLSKDLFLETPYPWPFWTPYPSPTAYLQRLELVLLYATSLELLLPGPTALAAHRWHRQSAADGGGAPPAPSAPLELTHPSPGPLPSYEEVMRADP</sequence>
<dbReference type="PANTHER" id="PTHR23320">
    <property type="entry name" value="MEMBRANE-SPANNING 4-DOMAINS SUBFAMILY A MS4A -RELATED"/>
    <property type="match status" value="1"/>
</dbReference>
<organism evidence="8 9">
    <name type="scientific">Chinchilla lanigera</name>
    <name type="common">Long-tailed chinchilla</name>
    <name type="synonym">Chinchilla villidera</name>
    <dbReference type="NCBI Taxonomy" id="34839"/>
    <lineage>
        <taxon>Eukaryota</taxon>
        <taxon>Metazoa</taxon>
        <taxon>Chordata</taxon>
        <taxon>Craniata</taxon>
        <taxon>Vertebrata</taxon>
        <taxon>Euteleostomi</taxon>
        <taxon>Mammalia</taxon>
        <taxon>Eutheria</taxon>
        <taxon>Euarchontoglires</taxon>
        <taxon>Glires</taxon>
        <taxon>Rodentia</taxon>
        <taxon>Hystricomorpha</taxon>
        <taxon>Chinchillidae</taxon>
        <taxon>Chinchilla</taxon>
    </lineage>
</organism>
<feature type="region of interest" description="Disordered" evidence="6">
    <location>
        <begin position="1"/>
        <end position="51"/>
    </location>
</feature>